<keyword evidence="7" id="KW-1185">Reference proteome</keyword>
<evidence type="ECO:0000256" key="1">
    <source>
        <dbReference type="ARBA" id="ARBA00001971"/>
    </source>
</evidence>
<evidence type="ECO:0000313" key="7">
    <source>
        <dbReference type="Proteomes" id="UP000799423"/>
    </source>
</evidence>
<gene>
    <name evidence="6" type="ORF">T440DRAFT_523536</name>
</gene>
<dbReference type="GO" id="GO:0004497">
    <property type="term" value="F:monooxygenase activity"/>
    <property type="evidence" value="ECO:0007669"/>
    <property type="project" value="InterPro"/>
</dbReference>
<evidence type="ECO:0008006" key="8">
    <source>
        <dbReference type="Google" id="ProtNLM"/>
    </source>
</evidence>
<keyword evidence="5" id="KW-0408">Iron</keyword>
<evidence type="ECO:0000256" key="2">
    <source>
        <dbReference type="ARBA" id="ARBA00010617"/>
    </source>
</evidence>
<evidence type="ECO:0000256" key="3">
    <source>
        <dbReference type="ARBA" id="ARBA00022723"/>
    </source>
</evidence>
<comment type="similarity">
    <text evidence="2">Belongs to the cytochrome P450 family.</text>
</comment>
<reference evidence="6" key="1">
    <citation type="submission" date="2020-01" db="EMBL/GenBank/DDBJ databases">
        <authorList>
            <consortium name="DOE Joint Genome Institute"/>
            <person name="Haridas S."/>
            <person name="Albert R."/>
            <person name="Binder M."/>
            <person name="Bloem J."/>
            <person name="Labutti K."/>
            <person name="Salamov A."/>
            <person name="Andreopoulos B."/>
            <person name="Baker S.E."/>
            <person name="Barry K."/>
            <person name="Bills G."/>
            <person name="Bluhm B.H."/>
            <person name="Cannon C."/>
            <person name="Castanera R."/>
            <person name="Culley D.E."/>
            <person name="Daum C."/>
            <person name="Ezra D."/>
            <person name="Gonzalez J.B."/>
            <person name="Henrissat B."/>
            <person name="Kuo A."/>
            <person name="Liang C."/>
            <person name="Lipzen A."/>
            <person name="Lutzoni F."/>
            <person name="Magnuson J."/>
            <person name="Mondo S."/>
            <person name="Nolan M."/>
            <person name="Ohm R."/>
            <person name="Pangilinan J."/>
            <person name="Park H.-J."/>
            <person name="Ramirez L."/>
            <person name="Alfaro M."/>
            <person name="Sun H."/>
            <person name="Tritt A."/>
            <person name="Yoshinaga Y."/>
            <person name="Zwiers L.-H."/>
            <person name="Turgeon B.G."/>
            <person name="Goodwin S.B."/>
            <person name="Spatafora J.W."/>
            <person name="Crous P.W."/>
            <person name="Grigoriev I.V."/>
        </authorList>
    </citation>
    <scope>NUCLEOTIDE SEQUENCE</scope>
    <source>
        <strain evidence="6">IPT5</strain>
    </source>
</reference>
<organism evidence="6 7">
    <name type="scientific">Plenodomus tracheiphilus IPT5</name>
    <dbReference type="NCBI Taxonomy" id="1408161"/>
    <lineage>
        <taxon>Eukaryota</taxon>
        <taxon>Fungi</taxon>
        <taxon>Dikarya</taxon>
        <taxon>Ascomycota</taxon>
        <taxon>Pezizomycotina</taxon>
        <taxon>Dothideomycetes</taxon>
        <taxon>Pleosporomycetidae</taxon>
        <taxon>Pleosporales</taxon>
        <taxon>Pleosporineae</taxon>
        <taxon>Leptosphaeriaceae</taxon>
        <taxon>Plenodomus</taxon>
    </lineage>
</organism>
<name>A0A6A7AQF0_9PLEO</name>
<dbReference type="OrthoDB" id="1844152at2759"/>
<dbReference type="PANTHER" id="PTHR46206:SF9">
    <property type="entry name" value="CYTOCHROME P450"/>
    <property type="match status" value="1"/>
</dbReference>
<keyword evidence="4" id="KW-0560">Oxidoreductase</keyword>
<dbReference type="SUPFAM" id="SSF48264">
    <property type="entry name" value="Cytochrome P450"/>
    <property type="match status" value="1"/>
</dbReference>
<protein>
    <recommendedName>
        <fullName evidence="8">Cytochrome P450</fullName>
    </recommendedName>
</protein>
<evidence type="ECO:0000313" key="6">
    <source>
        <dbReference type="EMBL" id="KAF2844399.1"/>
    </source>
</evidence>
<dbReference type="Pfam" id="PF00067">
    <property type="entry name" value="p450"/>
    <property type="match status" value="1"/>
</dbReference>
<dbReference type="EMBL" id="MU006383">
    <property type="protein sequence ID" value="KAF2844399.1"/>
    <property type="molecule type" value="Genomic_DNA"/>
</dbReference>
<evidence type="ECO:0000256" key="4">
    <source>
        <dbReference type="ARBA" id="ARBA00023002"/>
    </source>
</evidence>
<dbReference type="GO" id="GO:0016705">
    <property type="term" value="F:oxidoreductase activity, acting on paired donors, with incorporation or reduction of molecular oxygen"/>
    <property type="evidence" value="ECO:0007669"/>
    <property type="project" value="InterPro"/>
</dbReference>
<dbReference type="Proteomes" id="UP000799423">
    <property type="component" value="Unassembled WGS sequence"/>
</dbReference>
<accession>A0A6A7AQF0</accession>
<dbReference type="GO" id="GO:0005506">
    <property type="term" value="F:iron ion binding"/>
    <property type="evidence" value="ECO:0007669"/>
    <property type="project" value="InterPro"/>
</dbReference>
<comment type="cofactor">
    <cofactor evidence="1">
        <name>heme</name>
        <dbReference type="ChEBI" id="CHEBI:30413"/>
    </cofactor>
</comment>
<dbReference type="InterPro" id="IPR001128">
    <property type="entry name" value="Cyt_P450"/>
</dbReference>
<dbReference type="InterPro" id="IPR036396">
    <property type="entry name" value="Cyt_P450_sf"/>
</dbReference>
<dbReference type="GO" id="GO:0020037">
    <property type="term" value="F:heme binding"/>
    <property type="evidence" value="ECO:0007669"/>
    <property type="project" value="InterPro"/>
</dbReference>
<sequence length="251" mass="29072">MFLGEPTCRDPKWPNLTRNLFMDLLLAFFALRMFPLWMQSFVKPFIPARWRVQRVIDIGTDVALEFMSKCEDSAKSDDITKEEVLFEWMVKNAVGNERSLEEMAARQRILNLAIIYTAATTVGNTLFDMIEYPEWSPVLTDEIEVRIMSYGEPGQDMRLKEWLQLLKKMDSFIIESKVQSSYTLDAADTDNGPITLRNRNLIPIGVRVAWAGPQHASDSKITPDPERFDPMRSYRKRHINNKKNSLKFTIG</sequence>
<dbReference type="PANTHER" id="PTHR46206">
    <property type="entry name" value="CYTOCHROME P450"/>
    <property type="match status" value="1"/>
</dbReference>
<keyword evidence="3" id="KW-0479">Metal-binding</keyword>
<proteinExistence type="inferred from homology"/>
<evidence type="ECO:0000256" key="5">
    <source>
        <dbReference type="ARBA" id="ARBA00023004"/>
    </source>
</evidence>
<dbReference type="Gene3D" id="1.10.630.10">
    <property type="entry name" value="Cytochrome P450"/>
    <property type="match status" value="1"/>
</dbReference>
<dbReference type="AlphaFoldDB" id="A0A6A7AQF0"/>